<dbReference type="AlphaFoldDB" id="A0A9X2JCC5"/>
<accession>A0A9X2JCC5</accession>
<evidence type="ECO:0000256" key="1">
    <source>
        <dbReference type="ARBA" id="ARBA00022679"/>
    </source>
</evidence>
<dbReference type="RefSeq" id="WP_252587953.1">
    <property type="nucleotide sequence ID" value="NZ_JAMWYS010000035.1"/>
</dbReference>
<organism evidence="4 5">
    <name type="scientific">Solitalea agri</name>
    <dbReference type="NCBI Taxonomy" id="2953739"/>
    <lineage>
        <taxon>Bacteria</taxon>
        <taxon>Pseudomonadati</taxon>
        <taxon>Bacteroidota</taxon>
        <taxon>Sphingobacteriia</taxon>
        <taxon>Sphingobacteriales</taxon>
        <taxon>Sphingobacteriaceae</taxon>
        <taxon>Solitalea</taxon>
    </lineage>
</organism>
<dbReference type="InterPro" id="IPR016181">
    <property type="entry name" value="Acyl_CoA_acyltransferase"/>
</dbReference>
<dbReference type="PROSITE" id="PS51186">
    <property type="entry name" value="GNAT"/>
    <property type="match status" value="1"/>
</dbReference>
<keyword evidence="1" id="KW-0808">Transferase</keyword>
<proteinExistence type="predicted"/>
<evidence type="ECO:0000313" key="4">
    <source>
        <dbReference type="EMBL" id="MCO4293362.1"/>
    </source>
</evidence>
<dbReference type="Gene3D" id="3.40.630.30">
    <property type="match status" value="1"/>
</dbReference>
<keyword evidence="2" id="KW-0012">Acyltransferase</keyword>
<dbReference type="CDD" id="cd04301">
    <property type="entry name" value="NAT_SF"/>
    <property type="match status" value="1"/>
</dbReference>
<protein>
    <submittedName>
        <fullName evidence="4">GNAT family N-acetyltransferase</fullName>
    </submittedName>
</protein>
<feature type="domain" description="N-acetyltransferase" evidence="3">
    <location>
        <begin position="3"/>
        <end position="163"/>
    </location>
</feature>
<evidence type="ECO:0000256" key="2">
    <source>
        <dbReference type="ARBA" id="ARBA00023315"/>
    </source>
</evidence>
<dbReference type="EMBL" id="JAMWYS010000035">
    <property type="protein sequence ID" value="MCO4293362.1"/>
    <property type="molecule type" value="Genomic_DNA"/>
</dbReference>
<dbReference type="PANTHER" id="PTHR43800:SF1">
    <property type="entry name" value="PEPTIDYL-LYSINE N-ACETYLTRANSFERASE YJAB"/>
    <property type="match status" value="1"/>
</dbReference>
<dbReference type="Pfam" id="PF13673">
    <property type="entry name" value="Acetyltransf_10"/>
    <property type="match status" value="1"/>
</dbReference>
<comment type="caution">
    <text evidence="4">The sequence shown here is derived from an EMBL/GenBank/DDBJ whole genome shotgun (WGS) entry which is preliminary data.</text>
</comment>
<name>A0A9X2JCC5_9SPHI</name>
<reference evidence="4" key="1">
    <citation type="submission" date="2022-06" db="EMBL/GenBank/DDBJ databases">
        <title>Solitalea sp. MAHUQ-68 isolated from rhizospheric soil.</title>
        <authorList>
            <person name="Huq M.A."/>
        </authorList>
    </citation>
    <scope>NUCLEOTIDE SEQUENCE</scope>
    <source>
        <strain evidence="4">MAHUQ-68</strain>
    </source>
</reference>
<evidence type="ECO:0000259" key="3">
    <source>
        <dbReference type="PROSITE" id="PS51186"/>
    </source>
</evidence>
<keyword evidence="5" id="KW-1185">Reference proteome</keyword>
<dbReference type="SUPFAM" id="SSF55729">
    <property type="entry name" value="Acyl-CoA N-acyltransferases (Nat)"/>
    <property type="match status" value="1"/>
</dbReference>
<sequence>MTYTYKIATSQDIDIIVALADQTWKQTYKGIISDEQIEYMYSNMYTPEALRKQQQEGNTFIIVYENDIPLGFSSFSKTDENIYKIHKLYVLPLTQGKGIGRFLIDSVISEIKPKGAEILELNVNRYNKAKQFYDKLGFKVHEEVDIPYGKFVLNDYVMRMKLV</sequence>
<dbReference type="Proteomes" id="UP001155182">
    <property type="component" value="Unassembled WGS sequence"/>
</dbReference>
<dbReference type="PANTHER" id="PTHR43800">
    <property type="entry name" value="PEPTIDYL-LYSINE N-ACETYLTRANSFERASE YJAB"/>
    <property type="match status" value="1"/>
</dbReference>
<dbReference type="GO" id="GO:0016747">
    <property type="term" value="F:acyltransferase activity, transferring groups other than amino-acyl groups"/>
    <property type="evidence" value="ECO:0007669"/>
    <property type="project" value="InterPro"/>
</dbReference>
<evidence type="ECO:0000313" key="5">
    <source>
        <dbReference type="Proteomes" id="UP001155182"/>
    </source>
</evidence>
<gene>
    <name evidence="4" type="ORF">NF867_10845</name>
</gene>
<dbReference type="InterPro" id="IPR000182">
    <property type="entry name" value="GNAT_dom"/>
</dbReference>